<accession>A0ABR8YVY0</accession>
<proteinExistence type="predicted"/>
<dbReference type="PROSITE" id="PS51186">
    <property type="entry name" value="GNAT"/>
    <property type="match status" value="1"/>
</dbReference>
<dbReference type="RefSeq" id="WP_191741328.1">
    <property type="nucleotide sequence ID" value="NZ_JACSQB010000134.1"/>
</dbReference>
<reference evidence="2 3" key="1">
    <citation type="submission" date="2020-08" db="EMBL/GenBank/DDBJ databases">
        <title>A Genomic Blueprint of the Chicken Gut Microbiome.</title>
        <authorList>
            <person name="Gilroy R."/>
            <person name="Ravi A."/>
            <person name="Getino M."/>
            <person name="Pursley I."/>
            <person name="Horton D.L."/>
            <person name="Alikhan N.-F."/>
            <person name="Baker D."/>
            <person name="Gharbi K."/>
            <person name="Hall N."/>
            <person name="Watson M."/>
            <person name="Adriaenssens E.M."/>
            <person name="Foster-Nyarko E."/>
            <person name="Jarju S."/>
            <person name="Secka A."/>
            <person name="Antonio M."/>
            <person name="Oren A."/>
            <person name="Chaudhuri R."/>
            <person name="La Ragione R.M."/>
            <person name="Hildebrand F."/>
            <person name="Pallen M.J."/>
        </authorList>
    </citation>
    <scope>NUCLEOTIDE SEQUENCE [LARGE SCALE GENOMIC DNA]</scope>
    <source>
        <strain evidence="2 3">N37</strain>
    </source>
</reference>
<evidence type="ECO:0000313" key="2">
    <source>
        <dbReference type="EMBL" id="MBD8048375.1"/>
    </source>
</evidence>
<gene>
    <name evidence="2" type="ORF">H9637_15245</name>
</gene>
<organism evidence="2 3">
    <name type="scientific">Clostridium faecium</name>
    <dbReference type="NCBI Taxonomy" id="2762223"/>
    <lineage>
        <taxon>Bacteria</taxon>
        <taxon>Bacillati</taxon>
        <taxon>Bacillota</taxon>
        <taxon>Clostridia</taxon>
        <taxon>Eubacteriales</taxon>
        <taxon>Clostridiaceae</taxon>
        <taxon>Clostridium</taxon>
    </lineage>
</organism>
<dbReference type="InterPro" id="IPR000182">
    <property type="entry name" value="GNAT_dom"/>
</dbReference>
<dbReference type="Gene3D" id="3.40.630.80">
    <property type="match status" value="1"/>
</dbReference>
<dbReference type="InterPro" id="IPR016181">
    <property type="entry name" value="Acyl_CoA_acyltransferase"/>
</dbReference>
<dbReference type="Gene3D" id="3.40.630.30">
    <property type="match status" value="1"/>
</dbReference>
<name>A0ABR8YVY0_9CLOT</name>
<evidence type="ECO:0000313" key="3">
    <source>
        <dbReference type="Proteomes" id="UP000627166"/>
    </source>
</evidence>
<feature type="domain" description="N-acetyltransferase" evidence="1">
    <location>
        <begin position="135"/>
        <end position="266"/>
    </location>
</feature>
<evidence type="ECO:0000259" key="1">
    <source>
        <dbReference type="PROSITE" id="PS51186"/>
    </source>
</evidence>
<dbReference type="Pfam" id="PF18015">
    <property type="entry name" value="Acetyltransf_19"/>
    <property type="match status" value="1"/>
</dbReference>
<sequence length="266" mass="30703">MINFKKLDSVKDVLPLRKLYYSSLLKPMEDYHDIVHIITAKYFGIYLNDNLIGYYSISNNNNLLSQFYIVDDYKNLNEKIFSMVIEDYNISGAIVCSIEKDFLSLAMGIAREVSIDSYLFYDFNLNNFVSEYDNLNFTLAKKEEIKEVKKFYMKNLNENDEYIDNYLSGLILNDGLFLLCDDNDILGVGEYRKSNIFPGTVNLGIVVNQPYRNRGYGSYIMGKLLEKSLIREDIAICSCDFDNIPSKKALIKAGLTSRHKVIKVVF</sequence>
<dbReference type="InterPro" id="IPR040579">
    <property type="entry name" value="Acetyltransf_19"/>
</dbReference>
<comment type="caution">
    <text evidence="2">The sequence shown here is derived from an EMBL/GenBank/DDBJ whole genome shotgun (WGS) entry which is preliminary data.</text>
</comment>
<dbReference type="CDD" id="cd04301">
    <property type="entry name" value="NAT_SF"/>
    <property type="match status" value="1"/>
</dbReference>
<dbReference type="Pfam" id="PF13302">
    <property type="entry name" value="Acetyltransf_3"/>
    <property type="match status" value="1"/>
</dbReference>
<dbReference type="Proteomes" id="UP000627166">
    <property type="component" value="Unassembled WGS sequence"/>
</dbReference>
<protein>
    <submittedName>
        <fullName evidence="2">GNAT family N-acetyltransferase</fullName>
    </submittedName>
</protein>
<dbReference type="SUPFAM" id="SSF55729">
    <property type="entry name" value="Acyl-CoA N-acyltransferases (Nat)"/>
    <property type="match status" value="1"/>
</dbReference>
<dbReference type="EMBL" id="JACSQB010000134">
    <property type="protein sequence ID" value="MBD8048375.1"/>
    <property type="molecule type" value="Genomic_DNA"/>
</dbReference>
<keyword evidence="3" id="KW-1185">Reference proteome</keyword>